<sequence length="176" mass="20632">MRNDLKVAYQEIQNNFNFLGSIKGSFNPQIFENIEETLEYISILTKFRLQEIVANEAKYGSVQIETIGDLEKLKESDISIEVIKKITWIKLMDLTTFGTFKIYTKIFYSPLILSMVEYLLQQKFITFQESSTLFRDKNALGLLANKIENEIYRTRDFFSVVLHADFFDSLVKHPKM</sequence>
<reference evidence="1" key="1">
    <citation type="submission" date="2022-06" db="EMBL/GenBank/DDBJ databases">
        <authorList>
            <consortium name="SYNGENTA / RWTH Aachen University"/>
        </authorList>
    </citation>
    <scope>NUCLEOTIDE SEQUENCE</scope>
</reference>
<feature type="non-terminal residue" evidence="1">
    <location>
        <position position="176"/>
    </location>
</feature>
<keyword evidence="2" id="KW-1185">Reference proteome</keyword>
<dbReference type="EMBL" id="CALTRL010002127">
    <property type="protein sequence ID" value="CAH7674759.1"/>
    <property type="molecule type" value="Genomic_DNA"/>
</dbReference>
<name>A0AAV0AZC1_PHAPC</name>
<gene>
    <name evidence="1" type="ORF">PPACK8108_LOCUS9695</name>
</gene>
<evidence type="ECO:0000313" key="2">
    <source>
        <dbReference type="Proteomes" id="UP001153365"/>
    </source>
</evidence>
<comment type="caution">
    <text evidence="1">The sequence shown here is derived from an EMBL/GenBank/DDBJ whole genome shotgun (WGS) entry which is preliminary data.</text>
</comment>
<protein>
    <submittedName>
        <fullName evidence="1">Uncharacterized protein</fullName>
    </submittedName>
</protein>
<evidence type="ECO:0000313" key="1">
    <source>
        <dbReference type="EMBL" id="CAH7674759.1"/>
    </source>
</evidence>
<dbReference type="Proteomes" id="UP001153365">
    <property type="component" value="Unassembled WGS sequence"/>
</dbReference>
<proteinExistence type="predicted"/>
<dbReference type="AlphaFoldDB" id="A0AAV0AZC1"/>
<accession>A0AAV0AZC1</accession>
<organism evidence="1 2">
    <name type="scientific">Phakopsora pachyrhizi</name>
    <name type="common">Asian soybean rust disease fungus</name>
    <dbReference type="NCBI Taxonomy" id="170000"/>
    <lineage>
        <taxon>Eukaryota</taxon>
        <taxon>Fungi</taxon>
        <taxon>Dikarya</taxon>
        <taxon>Basidiomycota</taxon>
        <taxon>Pucciniomycotina</taxon>
        <taxon>Pucciniomycetes</taxon>
        <taxon>Pucciniales</taxon>
        <taxon>Phakopsoraceae</taxon>
        <taxon>Phakopsora</taxon>
    </lineage>
</organism>